<sequence length="299" mass="34753">MFVPDTISKDFMRIIQHWPSCSLNDDVIATILQFLPYNISMYLKIGAISKQLYTFMSSEELWCSLLRNKYPFLPITDNYRPMCIEFQRLTRGGNDEYLKHYCDVIKLTIAGSAHSGKTRLMDQYVFGQVPQYHDSILRKQITIFQDKTELFEIYDSSRVQDETHRSSEQAYQQIARLSSAFIIACSVTDRMSFEDLDDHLKLICRVKDIDPCDLPIMLVATKKDLVSERVVTEDELKSFAEEHKISYMETSALTGENVDYVFTTLAEMAYIYLAFFAIKRNFDMNANDKGSKKRKCIIN</sequence>
<dbReference type="SUPFAM" id="SSF52540">
    <property type="entry name" value="P-loop containing nucleoside triphosphate hydrolases"/>
    <property type="match status" value="1"/>
</dbReference>
<dbReference type="GO" id="GO:0016020">
    <property type="term" value="C:membrane"/>
    <property type="evidence" value="ECO:0007669"/>
    <property type="project" value="InterPro"/>
</dbReference>
<evidence type="ECO:0000256" key="1">
    <source>
        <dbReference type="ARBA" id="ARBA00022741"/>
    </source>
</evidence>
<dbReference type="SMART" id="SM00174">
    <property type="entry name" value="RHO"/>
    <property type="match status" value="1"/>
</dbReference>
<organism evidence="3 4">
    <name type="scientific">Acrasis kona</name>
    <dbReference type="NCBI Taxonomy" id="1008807"/>
    <lineage>
        <taxon>Eukaryota</taxon>
        <taxon>Discoba</taxon>
        <taxon>Heterolobosea</taxon>
        <taxon>Tetramitia</taxon>
        <taxon>Eutetramitia</taxon>
        <taxon>Acrasidae</taxon>
        <taxon>Acrasis</taxon>
    </lineage>
</organism>
<proteinExistence type="predicted"/>
<dbReference type="GO" id="GO:0005525">
    <property type="term" value="F:GTP binding"/>
    <property type="evidence" value="ECO:0007669"/>
    <property type="project" value="UniProtKB-KW"/>
</dbReference>
<dbReference type="InterPro" id="IPR027417">
    <property type="entry name" value="P-loop_NTPase"/>
</dbReference>
<dbReference type="EMBL" id="JAOPGA020000481">
    <property type="protein sequence ID" value="KAL0478907.1"/>
    <property type="molecule type" value="Genomic_DNA"/>
</dbReference>
<keyword evidence="4" id="KW-1185">Reference proteome</keyword>
<dbReference type="InterPro" id="IPR036047">
    <property type="entry name" value="F-box-like_dom_sf"/>
</dbReference>
<dbReference type="PROSITE" id="PS51419">
    <property type="entry name" value="RAB"/>
    <property type="match status" value="1"/>
</dbReference>
<dbReference type="Gene3D" id="3.40.50.300">
    <property type="entry name" value="P-loop containing nucleotide triphosphate hydrolases"/>
    <property type="match status" value="1"/>
</dbReference>
<dbReference type="PRINTS" id="PR00449">
    <property type="entry name" value="RASTRNSFRMNG"/>
</dbReference>
<dbReference type="PROSITE" id="PS51421">
    <property type="entry name" value="RAS"/>
    <property type="match status" value="1"/>
</dbReference>
<dbReference type="Proteomes" id="UP001431209">
    <property type="component" value="Unassembled WGS sequence"/>
</dbReference>
<evidence type="ECO:0000313" key="3">
    <source>
        <dbReference type="EMBL" id="KAL0478907.1"/>
    </source>
</evidence>
<dbReference type="Pfam" id="PF00071">
    <property type="entry name" value="Ras"/>
    <property type="match status" value="1"/>
</dbReference>
<reference evidence="3 4" key="1">
    <citation type="submission" date="2024-03" db="EMBL/GenBank/DDBJ databases">
        <title>The Acrasis kona genome and developmental transcriptomes reveal deep origins of eukaryotic multicellular pathways.</title>
        <authorList>
            <person name="Sheikh S."/>
            <person name="Fu C.-J."/>
            <person name="Brown M.W."/>
            <person name="Baldauf S.L."/>
        </authorList>
    </citation>
    <scope>NUCLEOTIDE SEQUENCE [LARGE SCALE GENOMIC DNA]</scope>
    <source>
        <strain evidence="3 4">ATCC MYA-3509</strain>
    </source>
</reference>
<gene>
    <name evidence="3" type="ORF">AKO1_007832</name>
</gene>
<accession>A0AAW2YNJ3</accession>
<dbReference type="SUPFAM" id="SSF81383">
    <property type="entry name" value="F-box domain"/>
    <property type="match status" value="1"/>
</dbReference>
<dbReference type="SMART" id="SM00173">
    <property type="entry name" value="RAS"/>
    <property type="match status" value="1"/>
</dbReference>
<dbReference type="SMART" id="SM00175">
    <property type="entry name" value="RAB"/>
    <property type="match status" value="1"/>
</dbReference>
<dbReference type="AlphaFoldDB" id="A0AAW2YNJ3"/>
<keyword evidence="2" id="KW-0342">GTP-binding</keyword>
<keyword evidence="1" id="KW-0547">Nucleotide-binding</keyword>
<dbReference type="InterPro" id="IPR020849">
    <property type="entry name" value="Small_GTPase_Ras-type"/>
</dbReference>
<name>A0AAW2YNJ3_9EUKA</name>
<protein>
    <submittedName>
        <fullName evidence="3">Uncharacterized protein</fullName>
    </submittedName>
</protein>
<evidence type="ECO:0000313" key="4">
    <source>
        <dbReference type="Proteomes" id="UP001431209"/>
    </source>
</evidence>
<evidence type="ECO:0000256" key="2">
    <source>
        <dbReference type="ARBA" id="ARBA00023134"/>
    </source>
</evidence>
<dbReference type="GO" id="GO:0003924">
    <property type="term" value="F:GTPase activity"/>
    <property type="evidence" value="ECO:0007669"/>
    <property type="project" value="InterPro"/>
</dbReference>
<dbReference type="GO" id="GO:0007165">
    <property type="term" value="P:signal transduction"/>
    <property type="evidence" value="ECO:0007669"/>
    <property type="project" value="InterPro"/>
</dbReference>
<dbReference type="PANTHER" id="PTHR24070">
    <property type="entry name" value="RAS, DI-RAS, AND RHEB FAMILY MEMBERS OF SMALL GTPASE SUPERFAMILY"/>
    <property type="match status" value="1"/>
</dbReference>
<dbReference type="InterPro" id="IPR001806">
    <property type="entry name" value="Small_GTPase"/>
</dbReference>
<comment type="caution">
    <text evidence="3">The sequence shown here is derived from an EMBL/GenBank/DDBJ whole genome shotgun (WGS) entry which is preliminary data.</text>
</comment>